<dbReference type="RefSeq" id="WP_020220798.1">
    <property type="nucleotide sequence ID" value="NZ_BANO01000012.1"/>
</dbReference>
<feature type="transmembrane region" description="Helical" evidence="10">
    <location>
        <begin position="36"/>
        <end position="56"/>
    </location>
</feature>
<keyword evidence="3" id="KW-0645">Protease</keyword>
<feature type="active site" description="Proton donor" evidence="8">
    <location>
        <position position="212"/>
    </location>
</feature>
<evidence type="ECO:0000256" key="3">
    <source>
        <dbReference type="ARBA" id="ARBA00022670"/>
    </source>
</evidence>
<dbReference type="InterPro" id="IPR014522">
    <property type="entry name" value="ArtA"/>
</dbReference>
<dbReference type="Pfam" id="PF09721">
    <property type="entry name" value="Exosortase_EpsH"/>
    <property type="match status" value="1"/>
</dbReference>
<reference evidence="11 12" key="1">
    <citation type="submission" date="2013-09" db="EMBL/GenBank/DDBJ databases">
        <title>Whole genome sequencing of Halarchaeum acidiphilum strain MH1-52-1.</title>
        <authorList>
            <person name="Shimane Y."/>
            <person name="Minegishi H."/>
            <person name="Nishi S."/>
            <person name="Echigo A."/>
            <person name="Shuto A."/>
            <person name="Konishi M."/>
            <person name="Ito T."/>
            <person name="Ohkuma M."/>
            <person name="Ohta Y."/>
            <person name="Nagano Y."/>
            <person name="Tsubouchi T."/>
            <person name="Mori K."/>
            <person name="Usui K."/>
            <person name="Kamekura M."/>
            <person name="Usami R."/>
            <person name="Takaki Y."/>
            <person name="Hatada Y."/>
        </authorList>
    </citation>
    <scope>NUCLEOTIDE SEQUENCE [LARGE SCALE GENOMIC DNA]</scope>
    <source>
        <strain evidence="11 12">JCM 16109</strain>
    </source>
</reference>
<keyword evidence="6 10" id="KW-1133">Transmembrane helix</keyword>
<gene>
    <name evidence="11" type="ORF">MBEHAL_0446</name>
</gene>
<evidence type="ECO:0000256" key="8">
    <source>
        <dbReference type="PIRSR" id="PIRSR025737-1"/>
    </source>
</evidence>
<dbReference type="PIRSF" id="PIRSF025737">
    <property type="entry name" value="Cyco1"/>
    <property type="match status" value="1"/>
</dbReference>
<dbReference type="InterPro" id="IPR019127">
    <property type="entry name" value="Exosortase"/>
</dbReference>
<keyword evidence="5" id="KW-0378">Hydrolase</keyword>
<dbReference type="GO" id="GO:0006508">
    <property type="term" value="P:proteolysis"/>
    <property type="evidence" value="ECO:0007669"/>
    <property type="project" value="UniProtKB-KW"/>
</dbReference>
<keyword evidence="7 10" id="KW-0472">Membrane</keyword>
<dbReference type="AlphaFoldDB" id="U2YDD5"/>
<evidence type="ECO:0000256" key="10">
    <source>
        <dbReference type="SAM" id="Phobius"/>
    </source>
</evidence>
<keyword evidence="12" id="KW-1185">Reference proteome</keyword>
<evidence type="ECO:0000256" key="2">
    <source>
        <dbReference type="ARBA" id="ARBA00022475"/>
    </source>
</evidence>
<dbReference type="InterPro" id="IPR026392">
    <property type="entry name" value="Exo/Archaeosortase_dom"/>
</dbReference>
<organism evidence="11 12">
    <name type="scientific">Halarchaeum acidiphilum MH1-52-1</name>
    <dbReference type="NCBI Taxonomy" id="1261545"/>
    <lineage>
        <taxon>Archaea</taxon>
        <taxon>Methanobacteriati</taxon>
        <taxon>Methanobacteriota</taxon>
        <taxon>Stenosarchaea group</taxon>
        <taxon>Halobacteria</taxon>
        <taxon>Halobacteriales</taxon>
        <taxon>Halobacteriaceae</taxon>
    </lineage>
</organism>
<dbReference type="Proteomes" id="UP000016986">
    <property type="component" value="Unassembled WGS sequence"/>
</dbReference>
<feature type="transmembrane region" description="Helical" evidence="10">
    <location>
        <begin position="62"/>
        <end position="83"/>
    </location>
</feature>
<feature type="site" description="Transition state stabilizer" evidence="9">
    <location>
        <position position="253"/>
    </location>
</feature>
<dbReference type="OrthoDB" id="200496at2157"/>
<feature type="transmembrane region" description="Helical" evidence="10">
    <location>
        <begin position="95"/>
        <end position="117"/>
    </location>
</feature>
<evidence type="ECO:0000313" key="11">
    <source>
        <dbReference type="EMBL" id="GAD51686.1"/>
    </source>
</evidence>
<accession>U2YDD5</accession>
<feature type="transmembrane region" description="Helical" evidence="10">
    <location>
        <begin position="167"/>
        <end position="188"/>
    </location>
</feature>
<evidence type="ECO:0000256" key="6">
    <source>
        <dbReference type="ARBA" id="ARBA00022989"/>
    </source>
</evidence>
<evidence type="ECO:0000256" key="5">
    <source>
        <dbReference type="ARBA" id="ARBA00022801"/>
    </source>
</evidence>
<evidence type="ECO:0000313" key="12">
    <source>
        <dbReference type="Proteomes" id="UP000016986"/>
    </source>
</evidence>
<dbReference type="GO" id="GO:0008233">
    <property type="term" value="F:peptidase activity"/>
    <property type="evidence" value="ECO:0007669"/>
    <property type="project" value="UniProtKB-KW"/>
</dbReference>
<keyword evidence="4 10" id="KW-0812">Transmembrane</keyword>
<protein>
    <submittedName>
        <fullName evidence="11">Cytochrome oxidase subunit I-like</fullName>
    </submittedName>
</protein>
<keyword evidence="2" id="KW-1003">Cell membrane</keyword>
<feature type="transmembrane region" description="Helical" evidence="10">
    <location>
        <begin position="195"/>
        <end position="219"/>
    </location>
</feature>
<evidence type="ECO:0000256" key="1">
    <source>
        <dbReference type="ARBA" id="ARBA00004651"/>
    </source>
</evidence>
<evidence type="ECO:0000256" key="7">
    <source>
        <dbReference type="ARBA" id="ARBA00023136"/>
    </source>
</evidence>
<proteinExistence type="predicted"/>
<dbReference type="NCBIfam" id="TIGR04178">
    <property type="entry name" value="exo_archaeo"/>
    <property type="match status" value="1"/>
</dbReference>
<comment type="subcellular location">
    <subcellularLocation>
        <location evidence="1">Cell membrane</location>
        <topology evidence="1">Multi-pass membrane protein</topology>
    </subcellularLocation>
</comment>
<feature type="transmembrane region" description="Helical" evidence="10">
    <location>
        <begin position="254"/>
        <end position="275"/>
    </location>
</feature>
<name>U2YDD5_9EURY</name>
<sequence length="301" mass="32241">MALETTDALAWIVVGLFAASAVLATRDDYARAARSVAAVSWVLFGVFWALLVPHFWFAQKSVIETILVAAAVPGSLYVAYLVYGTRPSLMILSRAVAAMGIIYLPVLTIDGVGRALIAATARESAWLQNALGYHPRVLTGPTMESSHTGFPHAFVYVVDGHRYLLEVLLACTGIGSISLVAGVIIALRAPLRRRLLGLGIAVPVIYALNVVRVSFIAMAHGNQWFDGPLAHRIVAIVFSPTQSGVTSYYIADRVIAQSLSVVALVALTIVLLRVLPELGTVVRDLLYLATGTEYDVAGRAD</sequence>
<dbReference type="eggNOG" id="arCOG04471">
    <property type="taxonomic scope" value="Archaea"/>
</dbReference>
<evidence type="ECO:0000256" key="4">
    <source>
        <dbReference type="ARBA" id="ARBA00022692"/>
    </source>
</evidence>
<dbReference type="NCBIfam" id="TIGR04125">
    <property type="entry name" value="exosort_PGF_TRM"/>
    <property type="match status" value="1"/>
</dbReference>
<dbReference type="EMBL" id="BATA01000006">
    <property type="protein sequence ID" value="GAD51686.1"/>
    <property type="molecule type" value="Genomic_DNA"/>
</dbReference>
<dbReference type="GO" id="GO:0005886">
    <property type="term" value="C:plasma membrane"/>
    <property type="evidence" value="ECO:0007669"/>
    <property type="project" value="UniProtKB-SubCell"/>
</dbReference>
<comment type="caution">
    <text evidence="11">The sequence shown here is derived from an EMBL/GenBank/DDBJ whole genome shotgun (WGS) entry which is preliminary data.</text>
</comment>
<feature type="active site" description="Acyl-thioester intermediate" evidence="8">
    <location>
        <position position="171"/>
    </location>
</feature>
<feature type="transmembrane region" description="Helical" evidence="10">
    <location>
        <begin position="6"/>
        <end position="24"/>
    </location>
</feature>
<evidence type="ECO:0000256" key="9">
    <source>
        <dbReference type="PIRSR" id="PIRSR025737-2"/>
    </source>
</evidence>